<evidence type="ECO:0000313" key="3">
    <source>
        <dbReference type="EMBL" id="GGI64214.1"/>
    </source>
</evidence>
<reference evidence="4" key="1">
    <citation type="journal article" date="2019" name="Int. J. Syst. Evol. Microbiol.">
        <title>The Global Catalogue of Microorganisms (GCM) 10K type strain sequencing project: providing services to taxonomists for standard genome sequencing and annotation.</title>
        <authorList>
            <consortium name="The Broad Institute Genomics Platform"/>
            <consortium name="The Broad Institute Genome Sequencing Center for Infectious Disease"/>
            <person name="Wu L."/>
            <person name="Ma J."/>
        </authorList>
    </citation>
    <scope>NUCLEOTIDE SEQUENCE [LARGE SCALE GENOMIC DNA]</scope>
    <source>
        <strain evidence="4">CCM 8609</strain>
    </source>
</reference>
<dbReference type="PANTHER" id="PTHR46558">
    <property type="entry name" value="TRACRIPTIONAL REGULATORY PROTEIN-RELATED-RELATED"/>
    <property type="match status" value="1"/>
</dbReference>
<sequence>MKLTLKALRVNENLTQEEAAKKVGVSKYTWANYEIGKTYPDVPTIKAIEQAFNVKYNDILFLPNITV</sequence>
<evidence type="ECO:0000259" key="2">
    <source>
        <dbReference type="PROSITE" id="PS50943"/>
    </source>
</evidence>
<evidence type="ECO:0000256" key="1">
    <source>
        <dbReference type="ARBA" id="ARBA00023125"/>
    </source>
</evidence>
<dbReference type="Proteomes" id="UP000603295">
    <property type="component" value="Unassembled WGS sequence"/>
</dbReference>
<dbReference type="SUPFAM" id="SSF47413">
    <property type="entry name" value="lambda repressor-like DNA-binding domains"/>
    <property type="match status" value="1"/>
</dbReference>
<evidence type="ECO:0000313" key="4">
    <source>
        <dbReference type="Proteomes" id="UP000603295"/>
    </source>
</evidence>
<dbReference type="CDD" id="cd00093">
    <property type="entry name" value="HTH_XRE"/>
    <property type="match status" value="1"/>
</dbReference>
<dbReference type="Gene3D" id="1.10.260.40">
    <property type="entry name" value="lambda repressor-like DNA-binding domains"/>
    <property type="match status" value="1"/>
</dbReference>
<dbReference type="InterPro" id="IPR010982">
    <property type="entry name" value="Lambda_DNA-bd_dom_sf"/>
</dbReference>
<dbReference type="PROSITE" id="PS50943">
    <property type="entry name" value="HTH_CROC1"/>
    <property type="match status" value="1"/>
</dbReference>
<dbReference type="PANTHER" id="PTHR46558:SF11">
    <property type="entry name" value="HTH-TYPE TRANSCRIPTIONAL REGULATOR XRE"/>
    <property type="match status" value="1"/>
</dbReference>
<accession>A0ABQ2C900</accession>
<keyword evidence="1" id="KW-0238">DNA-binding</keyword>
<keyword evidence="4" id="KW-1185">Reference proteome</keyword>
<organism evidence="3 4">
    <name type="scientific">Limosilactobacillus caviae</name>
    <dbReference type="NCBI Taxonomy" id="1769424"/>
    <lineage>
        <taxon>Bacteria</taxon>
        <taxon>Bacillati</taxon>
        <taxon>Bacillota</taxon>
        <taxon>Bacilli</taxon>
        <taxon>Lactobacillales</taxon>
        <taxon>Lactobacillaceae</taxon>
        <taxon>Limosilactobacillus</taxon>
    </lineage>
</organism>
<proteinExistence type="predicted"/>
<protein>
    <recommendedName>
        <fullName evidence="2">HTH cro/C1-type domain-containing protein</fullName>
    </recommendedName>
</protein>
<comment type="caution">
    <text evidence="3">The sequence shown here is derived from an EMBL/GenBank/DDBJ whole genome shotgun (WGS) entry which is preliminary data.</text>
</comment>
<dbReference type="InterPro" id="IPR001387">
    <property type="entry name" value="Cro/C1-type_HTH"/>
</dbReference>
<gene>
    <name evidence="3" type="ORF">GCM10011459_20480</name>
</gene>
<dbReference type="EMBL" id="BMDS01000012">
    <property type="protein sequence ID" value="GGI64214.1"/>
    <property type="molecule type" value="Genomic_DNA"/>
</dbReference>
<dbReference type="Pfam" id="PF01381">
    <property type="entry name" value="HTH_3"/>
    <property type="match status" value="1"/>
</dbReference>
<dbReference type="RefSeq" id="WP_188358099.1">
    <property type="nucleotide sequence ID" value="NZ_BMDS01000012.1"/>
</dbReference>
<dbReference type="SMART" id="SM00530">
    <property type="entry name" value="HTH_XRE"/>
    <property type="match status" value="1"/>
</dbReference>
<name>A0ABQ2C900_9LACO</name>
<feature type="domain" description="HTH cro/C1-type" evidence="2">
    <location>
        <begin position="5"/>
        <end position="59"/>
    </location>
</feature>